<name>A0ABN3V101_9PSEU</name>
<dbReference type="Proteomes" id="UP001500979">
    <property type="component" value="Unassembled WGS sequence"/>
</dbReference>
<reference evidence="1 2" key="1">
    <citation type="journal article" date="2019" name="Int. J. Syst. Evol. Microbiol.">
        <title>The Global Catalogue of Microorganisms (GCM) 10K type strain sequencing project: providing services to taxonomists for standard genome sequencing and annotation.</title>
        <authorList>
            <consortium name="The Broad Institute Genomics Platform"/>
            <consortium name="The Broad Institute Genome Sequencing Center for Infectious Disease"/>
            <person name="Wu L."/>
            <person name="Ma J."/>
        </authorList>
    </citation>
    <scope>NUCLEOTIDE SEQUENCE [LARGE SCALE GENOMIC DNA]</scope>
    <source>
        <strain evidence="1 2">JCM 9383</strain>
    </source>
</reference>
<evidence type="ECO:0000313" key="2">
    <source>
        <dbReference type="Proteomes" id="UP001500979"/>
    </source>
</evidence>
<protein>
    <submittedName>
        <fullName evidence="1">Uncharacterized protein</fullName>
    </submittedName>
</protein>
<organism evidence="1 2">
    <name type="scientific">Saccharopolyspora taberi</name>
    <dbReference type="NCBI Taxonomy" id="60895"/>
    <lineage>
        <taxon>Bacteria</taxon>
        <taxon>Bacillati</taxon>
        <taxon>Actinomycetota</taxon>
        <taxon>Actinomycetes</taxon>
        <taxon>Pseudonocardiales</taxon>
        <taxon>Pseudonocardiaceae</taxon>
        <taxon>Saccharopolyspora</taxon>
    </lineage>
</organism>
<accession>A0ABN3V101</accession>
<comment type="caution">
    <text evidence="1">The sequence shown here is derived from an EMBL/GenBank/DDBJ whole genome shotgun (WGS) entry which is preliminary data.</text>
</comment>
<proteinExistence type="predicted"/>
<evidence type="ECO:0000313" key="1">
    <source>
        <dbReference type="EMBL" id="GAA2774017.1"/>
    </source>
</evidence>
<gene>
    <name evidence="1" type="ORF">GCM10010470_02280</name>
</gene>
<keyword evidence="2" id="KW-1185">Reference proteome</keyword>
<sequence>MVGAVVVALTGCSGGSTPPPAPNLLDYRAILAGVSQRQACTRLDMSAAMTACRDDMVQVRDAMARLMPTLPHDPDGRLYNTASSARLRASDYLQAGCGMGDTVTPSMECSSYSRDATVFTENLLTAMR</sequence>
<dbReference type="EMBL" id="BAAAUX010000001">
    <property type="protein sequence ID" value="GAA2774017.1"/>
    <property type="molecule type" value="Genomic_DNA"/>
</dbReference>